<dbReference type="EMBL" id="MK637777">
    <property type="protein sequence ID" value="QKK47889.1"/>
    <property type="molecule type" value="Genomic_DNA"/>
</dbReference>
<dbReference type="GO" id="GO:0006633">
    <property type="term" value="P:fatty acid biosynthetic process"/>
    <property type="evidence" value="ECO:0007669"/>
    <property type="project" value="UniProtKB-KW"/>
</dbReference>
<dbReference type="Pfam" id="PF01039">
    <property type="entry name" value="Carboxyl_trans"/>
    <property type="match status" value="1"/>
</dbReference>
<dbReference type="HAMAP" id="MF_01395">
    <property type="entry name" value="AcetylCoA_CT_beta"/>
    <property type="match status" value="1"/>
</dbReference>
<comment type="subunit">
    <text evidence="1">Acetyl-CoA carboxylase is a heterohexamer composed of biotin carboxyl carrier protein, biotin carboxylase and 2 subunits each of ACCase subunit alpha and ACCase plastid-coded subunit beta (accD).</text>
</comment>
<feature type="binding site" evidence="7">
    <location>
        <position position="148"/>
    </location>
    <ligand>
        <name>Zn(2+)</name>
        <dbReference type="ChEBI" id="CHEBI:29105"/>
    </ligand>
</feature>
<dbReference type="AlphaFoldDB" id="A0A6M8Z982"/>
<dbReference type="InterPro" id="IPR034733">
    <property type="entry name" value="AcCoA_carboxyl_beta"/>
</dbReference>
<evidence type="ECO:0000256" key="5">
    <source>
        <dbReference type="ARBA" id="ARBA00022833"/>
    </source>
</evidence>
<comment type="function">
    <text evidence="7">Component of the acetyl coenzyme A carboxylase (ACC) complex. Biotin carboxylase (BC) catalyzes the carboxylation of biotin on its carrier protein (BCCP) and then the CO(2) group is transferred by the transcarboxylase to acetyl-CoA to form malonyl-CoA.</text>
</comment>
<feature type="binding site" evidence="7">
    <location>
        <position position="131"/>
    </location>
    <ligand>
        <name>Zn(2+)</name>
        <dbReference type="ChEBI" id="CHEBI:29105"/>
    </ligand>
</feature>
<keyword evidence="7" id="KW-0443">Lipid metabolism</keyword>
<feature type="binding site" evidence="7">
    <location>
        <position position="134"/>
    </location>
    <ligand>
        <name>Zn(2+)</name>
        <dbReference type="ChEBI" id="CHEBI:29105"/>
    </ligand>
</feature>
<evidence type="ECO:0000256" key="2">
    <source>
        <dbReference type="ARBA" id="ARBA00022679"/>
    </source>
</evidence>
<keyword evidence="10" id="KW-0934">Plastid</keyword>
<name>A0A6M8Z982_9BRAS</name>
<keyword evidence="6 7" id="KW-0067">ATP-binding</keyword>
<keyword evidence="7" id="KW-0276">Fatty acid metabolism</keyword>
<dbReference type="GO" id="GO:0009570">
    <property type="term" value="C:chloroplast stroma"/>
    <property type="evidence" value="ECO:0007669"/>
    <property type="project" value="UniProtKB-SubCell"/>
</dbReference>
<keyword evidence="4 7" id="KW-0863">Zinc-finger</keyword>
<feature type="compositionally biased region" description="Polar residues" evidence="8">
    <location>
        <begin position="315"/>
        <end position="355"/>
    </location>
</feature>
<feature type="compositionally biased region" description="Polar residues" evidence="8">
    <location>
        <begin position="506"/>
        <end position="538"/>
    </location>
</feature>
<feature type="compositionally biased region" description="Acidic residues" evidence="8">
    <location>
        <begin position="300"/>
        <end position="314"/>
    </location>
</feature>
<feature type="compositionally biased region" description="Polar residues" evidence="8">
    <location>
        <begin position="255"/>
        <end position="277"/>
    </location>
</feature>
<organism evidence="10">
    <name type="scientific">Parrya pinnatifida</name>
    <dbReference type="NCBI Taxonomy" id="744010"/>
    <lineage>
        <taxon>Eukaryota</taxon>
        <taxon>Viridiplantae</taxon>
        <taxon>Streptophyta</taxon>
        <taxon>Embryophyta</taxon>
        <taxon>Tracheophyta</taxon>
        <taxon>Spermatophyta</taxon>
        <taxon>Magnoliopsida</taxon>
        <taxon>eudicotyledons</taxon>
        <taxon>Gunneridae</taxon>
        <taxon>Pentapetalae</taxon>
        <taxon>rosids</taxon>
        <taxon>malvids</taxon>
        <taxon>Brassicales</taxon>
        <taxon>Brassicaceae</taxon>
        <taxon>Chorisporeae</taxon>
        <taxon>Parrya</taxon>
    </lineage>
</organism>
<evidence type="ECO:0000256" key="6">
    <source>
        <dbReference type="ARBA" id="ARBA00022840"/>
    </source>
</evidence>
<dbReference type="GO" id="GO:0016743">
    <property type="term" value="F:carboxyl- or carbamoyltransferase activity"/>
    <property type="evidence" value="ECO:0007669"/>
    <property type="project" value="UniProtKB-UniRule"/>
</dbReference>
<proteinExistence type="inferred from homology"/>
<comment type="pathway">
    <text evidence="7">Lipid metabolism; malonyl-CoA biosynthesis; malonyl-CoA from acetyl-CoA: step 1/1.</text>
</comment>
<feature type="region of interest" description="Disordered" evidence="8">
    <location>
        <begin position="447"/>
        <end position="486"/>
    </location>
</feature>
<feature type="binding site" evidence="7">
    <location>
        <position position="151"/>
    </location>
    <ligand>
        <name>Zn(2+)</name>
        <dbReference type="ChEBI" id="CHEBI:29105"/>
    </ligand>
</feature>
<comment type="cofactor">
    <cofactor evidence="7">
        <name>Zn(2+)</name>
        <dbReference type="ChEBI" id="CHEBI:29105"/>
    </cofactor>
    <text evidence="7">Binds 1 zinc ion per subunit.</text>
</comment>
<feature type="compositionally biased region" description="Acidic residues" evidence="8">
    <location>
        <begin position="387"/>
        <end position="420"/>
    </location>
</feature>
<keyword evidence="7" id="KW-0444">Lipid biosynthesis</keyword>
<dbReference type="GO" id="GO:0003989">
    <property type="term" value="F:acetyl-CoA carboxylase activity"/>
    <property type="evidence" value="ECO:0007669"/>
    <property type="project" value="InterPro"/>
</dbReference>
<keyword evidence="2 7" id="KW-0808">Transferase</keyword>
<dbReference type="PROSITE" id="PS50980">
    <property type="entry name" value="COA_CT_NTER"/>
    <property type="match status" value="1"/>
</dbReference>
<dbReference type="GO" id="GO:0008270">
    <property type="term" value="F:zinc ion binding"/>
    <property type="evidence" value="ECO:0007669"/>
    <property type="project" value="UniProtKB-UniRule"/>
</dbReference>
<comment type="catalytic activity">
    <reaction evidence="7">
        <text>N(6)-carboxybiotinyl-L-lysyl-[protein] + acetyl-CoA = N(6)-biotinyl-L-lysyl-[protein] + malonyl-CoA</text>
        <dbReference type="Rhea" id="RHEA:54728"/>
        <dbReference type="Rhea" id="RHEA-COMP:10505"/>
        <dbReference type="Rhea" id="RHEA-COMP:10506"/>
        <dbReference type="ChEBI" id="CHEBI:57288"/>
        <dbReference type="ChEBI" id="CHEBI:57384"/>
        <dbReference type="ChEBI" id="CHEBI:83144"/>
        <dbReference type="ChEBI" id="CHEBI:83145"/>
        <dbReference type="EC" id="2.1.3.15"/>
    </reaction>
</comment>
<keyword evidence="5 7" id="KW-0862">Zinc</keyword>
<dbReference type="SUPFAM" id="SSF52096">
    <property type="entry name" value="ClpP/crotonase"/>
    <property type="match status" value="2"/>
</dbReference>
<dbReference type="GO" id="GO:0005524">
    <property type="term" value="F:ATP binding"/>
    <property type="evidence" value="ECO:0007669"/>
    <property type="project" value="UniProtKB-KW"/>
</dbReference>
<geneLocation type="chloroplast" evidence="10"/>
<dbReference type="GO" id="GO:0009317">
    <property type="term" value="C:acetyl-CoA carboxylase complex"/>
    <property type="evidence" value="ECO:0007669"/>
    <property type="project" value="InterPro"/>
</dbReference>
<reference evidence="10" key="1">
    <citation type="submission" date="2019-03" db="EMBL/GenBank/DDBJ databases">
        <authorList>
            <person name="Rigault P."/>
            <person name="Hohmann N."/>
            <person name="Wolf E."/>
            <person name="Koch M."/>
        </authorList>
    </citation>
    <scope>NUCLEOTIDE SEQUENCE</scope>
</reference>
<keyword evidence="7" id="KW-0479">Metal-binding</keyword>
<protein>
    <recommendedName>
        <fullName evidence="7">Acetyl-coenzyme A carboxylase carboxyl transferase subunit beta, chloroplastic</fullName>
        <shortName evidence="7">ACCase subunit beta</shortName>
        <shortName evidence="7">Acetyl-CoA carboxylase carboxyltransferase subunit beta</shortName>
        <ecNumber evidence="7">2.1.3.15</ecNumber>
    </recommendedName>
</protein>
<dbReference type="InterPro" id="IPR000438">
    <property type="entry name" value="Acetyl_CoA_COase_Trfase_b_su"/>
</dbReference>
<feature type="region of interest" description="Disordered" evidence="8">
    <location>
        <begin position="502"/>
        <end position="560"/>
    </location>
</feature>
<comment type="caution">
    <text evidence="7">Lacks conserved residue(s) required for the propagation of feature annotation.</text>
</comment>
<keyword evidence="7" id="KW-0275">Fatty acid biosynthesis</keyword>
<dbReference type="PANTHER" id="PTHR42995:SF5">
    <property type="entry name" value="ACETYL-COENZYME A CARBOXYLASE CARBOXYL TRANSFERASE SUBUNIT BETA, CHLOROPLASTIC"/>
    <property type="match status" value="1"/>
</dbReference>
<feature type="domain" description="CoA carboxyltransferase N-terminal" evidence="9">
    <location>
        <begin position="497"/>
        <end position="743"/>
    </location>
</feature>
<feature type="region of interest" description="Disordered" evidence="8">
    <location>
        <begin position="377"/>
        <end position="424"/>
    </location>
</feature>
<dbReference type="InterPro" id="IPR029045">
    <property type="entry name" value="ClpP/crotonase-like_dom_sf"/>
</dbReference>
<gene>
    <name evidence="7 10" type="primary">accD</name>
</gene>
<comment type="subunit">
    <text evidence="7">Acetyl-CoA carboxylase is a heterohexamer composed of biotin carboxyl carrier protein, biotin carboxylase and two subunits each of ACCase subunit alpha and ACCase plastid-coded subunit beta (accD).</text>
</comment>
<dbReference type="PRINTS" id="PR01070">
    <property type="entry name" value="ACCCTRFRASEB"/>
</dbReference>
<feature type="region of interest" description="Disordered" evidence="8">
    <location>
        <begin position="300"/>
        <end position="360"/>
    </location>
</feature>
<dbReference type="EC" id="2.1.3.15" evidence="7"/>
<evidence type="ECO:0000313" key="10">
    <source>
        <dbReference type="EMBL" id="QKK47889.1"/>
    </source>
</evidence>
<dbReference type="GO" id="GO:2001295">
    <property type="term" value="P:malonyl-CoA biosynthetic process"/>
    <property type="evidence" value="ECO:0007669"/>
    <property type="project" value="UniProtKB-UniRule"/>
</dbReference>
<evidence type="ECO:0000256" key="7">
    <source>
        <dbReference type="HAMAP-Rule" id="MF_01395"/>
    </source>
</evidence>
<dbReference type="InterPro" id="IPR011762">
    <property type="entry name" value="COA_CT_N"/>
</dbReference>
<dbReference type="Gene3D" id="3.90.226.10">
    <property type="entry name" value="2-enoyl-CoA Hydratase, Chain A, domain 1"/>
    <property type="match status" value="2"/>
</dbReference>
<dbReference type="UniPathway" id="UPA00655">
    <property type="reaction ID" value="UER00711"/>
</dbReference>
<sequence length="743" mass="85150">MEKSWFNFIFSQGEFEYIGELSKATDSFAPFEIYNDLSDLEFGFYSYCRSSYLYNGSKSDNDPYIKDTKSNFNNYLDNYINSCMDSYFRSHIGIDSHFLGDIYNSGHAELELVEIKKRWGGVDVRKLWVLCEGCDQSIYRKFNKMYICEECGNYLKISSKERIELLIDPGTWDPMDEDMVSLDPIEWDWENETSTFNFHDQYRLKDHLRYLKKESEKLSRAAKRKLLDRDRELRRKLLESQKELEENSQVDSQEENSQVDSQEETSQVDSQEETSQVDLKRWQEQMDNFAREARRKLLESLEELEENSQVDSQEENSQVDSQEENSQVDSQEETSQVDSQEETSQVDSQEETSQVDLKRWKEQIDELSRAARRKLLEWQEETSPFDSDSEEETSPFDSDSEEETSPFDSDSEEEEEEETSLVDLKSVREELDNLVRAVRRKILELQKELEENSQVDSQEETCQVDSEEGTCQVDSEEGTCQVDSQKGFSEVDLKRWLEQLDEMSREGTSQVDSEEGTSQVDSEEGTSQVDSEEGTSQVDSDSEEEEEYQERLYDDQKTTGLTEAIQTGTGKLNGIPVAIGVMDFEVIGGSMGSVVGEKITRLIEYATNQRLPLILVCSSGGARMQEGSLSLMQMAKISSALYDYQLRKGLFYISILASPTTGGVTASFGMLGDIVIAEPYAYIAFAGKRVIEETLKIEVPEGSQVAELLFDTGLLDAIVPRNILKGVLSELFQLHAFFPLNKN</sequence>
<evidence type="ECO:0000259" key="9">
    <source>
        <dbReference type="PROSITE" id="PS50980"/>
    </source>
</evidence>
<evidence type="ECO:0000256" key="3">
    <source>
        <dbReference type="ARBA" id="ARBA00022741"/>
    </source>
</evidence>
<evidence type="ECO:0000256" key="4">
    <source>
        <dbReference type="ARBA" id="ARBA00022771"/>
    </source>
</evidence>
<comment type="similarity">
    <text evidence="7">Belongs to the AccD/PCCB family.</text>
</comment>
<evidence type="ECO:0000256" key="8">
    <source>
        <dbReference type="SAM" id="MobiDB-lite"/>
    </source>
</evidence>
<dbReference type="PANTHER" id="PTHR42995">
    <property type="entry name" value="ACETYL-COENZYME A CARBOXYLASE CARBOXYL TRANSFERASE SUBUNIT BETA, CHLOROPLASTIC"/>
    <property type="match status" value="1"/>
</dbReference>
<keyword evidence="10" id="KW-0150">Chloroplast</keyword>
<comment type="subcellular location">
    <subcellularLocation>
        <location evidence="7">Plastid</location>
        <location evidence="7">Chloroplast stroma</location>
    </subcellularLocation>
</comment>
<feature type="region of interest" description="Disordered" evidence="8">
    <location>
        <begin position="240"/>
        <end position="278"/>
    </location>
</feature>
<keyword evidence="3 7" id="KW-0547">Nucleotide-binding</keyword>
<accession>A0A6M8Z982</accession>
<evidence type="ECO:0000256" key="1">
    <source>
        <dbReference type="ARBA" id="ARBA00011842"/>
    </source>
</evidence>